<evidence type="ECO:0000256" key="5">
    <source>
        <dbReference type="ARBA" id="ARBA00022833"/>
    </source>
</evidence>
<dbReference type="VEuPathDB" id="VectorBase:AGAP006272"/>
<feature type="compositionally biased region" description="Low complexity" evidence="8">
    <location>
        <begin position="833"/>
        <end position="849"/>
    </location>
</feature>
<proteinExistence type="predicted"/>
<feature type="compositionally biased region" description="Low complexity" evidence="8">
    <location>
        <begin position="714"/>
        <end position="736"/>
    </location>
</feature>
<protein>
    <submittedName>
        <fullName evidence="10">AGAP007129-PA</fullName>
    </submittedName>
</protein>
<feature type="region of interest" description="Disordered" evidence="8">
    <location>
        <begin position="815"/>
        <end position="849"/>
    </location>
</feature>
<dbReference type="HOGENOM" id="CLU_240737_0_0_1"/>
<dbReference type="SUPFAM" id="SSF57667">
    <property type="entry name" value="beta-beta-alpha zinc fingers"/>
    <property type="match status" value="3"/>
</dbReference>
<gene>
    <name evidence="10" type="ORF">AgaP_AGAP007129</name>
</gene>
<dbReference type="Pfam" id="PF00096">
    <property type="entry name" value="zf-C2H2"/>
    <property type="match status" value="4"/>
</dbReference>
<feature type="domain" description="C2H2-type" evidence="9">
    <location>
        <begin position="1427"/>
        <end position="1454"/>
    </location>
</feature>
<dbReference type="InParanoid" id="Q7QIY3"/>
<reference evidence="10" key="2">
    <citation type="submission" date="2002-03" db="EMBL/GenBank/DDBJ databases">
        <authorList>
            <consortium name="The Anopheles Genome Sequencing Consortium"/>
        </authorList>
    </citation>
    <scope>NUCLEOTIDE SEQUENCE</scope>
    <source>
        <strain evidence="10">PEST</strain>
    </source>
</reference>
<feature type="domain" description="C2H2-type" evidence="9">
    <location>
        <begin position="1386"/>
        <end position="1414"/>
    </location>
</feature>
<dbReference type="PANTHER" id="PTHR24381">
    <property type="entry name" value="ZINC FINGER PROTEIN"/>
    <property type="match status" value="1"/>
</dbReference>
<dbReference type="VEuPathDB" id="VectorBase:AGAP029700"/>
<reference evidence="10" key="5">
    <citation type="submission" date="2011-05" db="EMBL/GenBank/DDBJ databases">
        <authorList>
            <consortium name="VectorBase"/>
        </authorList>
    </citation>
    <scope>NUCLEOTIDE SEQUENCE</scope>
    <source>
        <strain evidence="10">PEST</strain>
    </source>
</reference>
<dbReference type="FunFam" id="3.30.160.60:FF:001864">
    <property type="entry name" value="zinc finger protein 883-like"/>
    <property type="match status" value="1"/>
</dbReference>
<comment type="caution">
    <text evidence="10">The sequence shown here is derived from an EMBL/GenBank/DDBJ whole genome shotgun (WGS) entry which is preliminary data.</text>
</comment>
<feature type="region of interest" description="Disordered" evidence="8">
    <location>
        <begin position="1313"/>
        <end position="1383"/>
    </location>
</feature>
<reference evidence="10" key="3">
    <citation type="journal article" date="2004" name="Trends Parasitol.">
        <title>The Anopheles gambiae genome: an update.</title>
        <authorList>
            <person name="Mongin E."/>
            <person name="Louis C."/>
            <person name="Holt R.A."/>
            <person name="Birney E."/>
            <person name="Collins F.H."/>
        </authorList>
    </citation>
    <scope>NUCLEOTIDE SEQUENCE</scope>
    <source>
        <strain evidence="10">PEST</strain>
    </source>
</reference>
<feature type="region of interest" description="Disordered" evidence="8">
    <location>
        <begin position="469"/>
        <end position="490"/>
    </location>
</feature>
<feature type="domain" description="C2H2-type" evidence="9">
    <location>
        <begin position="1204"/>
        <end position="1228"/>
    </location>
</feature>
<feature type="region of interest" description="Disordered" evidence="8">
    <location>
        <begin position="714"/>
        <end position="738"/>
    </location>
</feature>
<feature type="domain" description="C2H2-type" evidence="9">
    <location>
        <begin position="1298"/>
        <end position="1325"/>
    </location>
</feature>
<keyword evidence="3" id="KW-0677">Repeat</keyword>
<reference evidence="10" key="4">
    <citation type="journal article" date="2007" name="Genome Biol.">
        <title>Update of the Anopheles gambiae PEST genome assembly.</title>
        <authorList>
            <person name="Sharakhova M.V."/>
            <person name="Hammond M.P."/>
            <person name="Lobo N.F."/>
            <person name="Krzywinski J."/>
            <person name="Unger M.F."/>
            <person name="Hillenmeyer M.E."/>
            <person name="Bruggner R.V."/>
            <person name="Birney E."/>
            <person name="Collins F.H."/>
        </authorList>
    </citation>
    <scope>NUCLEOTIDE SEQUENCE</scope>
    <source>
        <strain evidence="10">PEST</strain>
    </source>
</reference>
<reference evidence="10" key="1">
    <citation type="journal article" date="2002" name="Science">
        <title>The genome sequence of the malaria mosquito Anopheles gambiae.</title>
        <authorList>
            <person name="Holt R.A."/>
            <person name="Subramanian G.M."/>
            <person name="Halpern A."/>
            <person name="Sutton G.G."/>
            <person name="Charlab R."/>
            <person name="Nusskern D.R."/>
            <person name="Wincker P."/>
            <person name="Clark A.G."/>
            <person name="Ribeiro J.M."/>
            <person name="Wides R."/>
            <person name="Salzberg S.L."/>
            <person name="Loftus B."/>
            <person name="Yandell M."/>
            <person name="Majoros W.H."/>
            <person name="Rusch D.B."/>
            <person name="Lai Z."/>
            <person name="Kraft C.L."/>
            <person name="Abril J.F."/>
            <person name="Anthouard V."/>
            <person name="Arensburger P."/>
            <person name="Atkinson P.W."/>
            <person name="Baden H."/>
            <person name="de Berardinis V."/>
            <person name="Baldwin D."/>
            <person name="Benes V."/>
            <person name="Biedler J."/>
            <person name="Blass C."/>
            <person name="Bolanos R."/>
            <person name="Boscus D."/>
            <person name="Barnstead M."/>
            <person name="Cai S."/>
            <person name="Center A."/>
            <person name="Chaturverdi K."/>
            <person name="Christophides G.K."/>
            <person name="Chrystal M.A."/>
            <person name="Clamp M."/>
            <person name="Cravchik A."/>
            <person name="Curwen V."/>
            <person name="Dana A."/>
            <person name="Delcher A."/>
            <person name="Dew I."/>
            <person name="Evans C.A."/>
            <person name="Flanigan M."/>
            <person name="Grundschober-Freimoser A."/>
            <person name="Friedli L."/>
            <person name="Gu Z."/>
            <person name="Guan P."/>
            <person name="Guigo R."/>
            <person name="Hillenmeyer M.E."/>
            <person name="Hladun S.L."/>
            <person name="Hogan J.R."/>
            <person name="Hong Y.S."/>
            <person name="Hoover J."/>
            <person name="Jaillon O."/>
            <person name="Ke Z."/>
            <person name="Kodira C."/>
            <person name="Kokoza E."/>
            <person name="Koutsos A."/>
            <person name="Letunic I."/>
            <person name="Levitsky A."/>
            <person name="Liang Y."/>
            <person name="Lin J.J."/>
            <person name="Lobo N.F."/>
            <person name="Lopez J.R."/>
            <person name="Malek J.A."/>
            <person name="McIntosh T.C."/>
            <person name="Meister S."/>
            <person name="Miller J."/>
            <person name="Mobarry C."/>
            <person name="Mongin E."/>
            <person name="Murphy S.D."/>
            <person name="O'Brochta D.A."/>
            <person name="Pfannkoch C."/>
            <person name="Qi R."/>
            <person name="Regier M.A."/>
            <person name="Remington K."/>
            <person name="Shao H."/>
            <person name="Sharakhova M.V."/>
            <person name="Sitter C.D."/>
            <person name="Shetty J."/>
            <person name="Smith T.J."/>
            <person name="Strong R."/>
            <person name="Sun J."/>
            <person name="Thomasova D."/>
            <person name="Ton L.Q."/>
            <person name="Topalis P."/>
            <person name="Tu Z."/>
            <person name="Unger M.F."/>
            <person name="Walenz B."/>
            <person name="Wang A."/>
            <person name="Wang J."/>
            <person name="Wang M."/>
            <person name="Wang X."/>
            <person name="Woodford K.J."/>
            <person name="Wortman J.R."/>
            <person name="Wu M."/>
            <person name="Yao A."/>
            <person name="Zdobnov E.M."/>
            <person name="Zhang H."/>
            <person name="Zhao Q."/>
            <person name="Zhao S."/>
            <person name="Zhu S.C."/>
            <person name="Zhimulev I."/>
            <person name="Coluzzi M."/>
            <person name="della Torre A."/>
            <person name="Roth C.W."/>
            <person name="Louis C."/>
            <person name="Kalush F."/>
            <person name="Mural R.J."/>
            <person name="Myers E.W."/>
            <person name="Adams M.D."/>
            <person name="Smith H.O."/>
            <person name="Broder S."/>
            <person name="Gardner M.J."/>
            <person name="Fraser C.M."/>
            <person name="Birney E."/>
            <person name="Bork P."/>
            <person name="Brey P.T."/>
            <person name="Venter J.C."/>
            <person name="Weissenbach J."/>
            <person name="Kafatos F.C."/>
            <person name="Collins F.H."/>
            <person name="Hoffman S.L."/>
        </authorList>
    </citation>
    <scope>NUCLEOTIDE SEQUENCE [LARGE SCALE GENOMIC DNA]</scope>
    <source>
        <strain evidence="10">PEST</strain>
    </source>
</reference>
<evidence type="ECO:0000313" key="10">
    <source>
        <dbReference type="EMBL" id="EAA04118.4"/>
    </source>
</evidence>
<feature type="compositionally biased region" description="Pro residues" evidence="8">
    <location>
        <begin position="604"/>
        <end position="615"/>
    </location>
</feature>
<accession>Q7QIY3</accession>
<feature type="domain" description="C2H2-type" evidence="9">
    <location>
        <begin position="88"/>
        <end position="110"/>
    </location>
</feature>
<feature type="compositionally biased region" description="Pro residues" evidence="8">
    <location>
        <begin position="1349"/>
        <end position="1360"/>
    </location>
</feature>
<dbReference type="GO" id="GO:0005634">
    <property type="term" value="C:nucleus"/>
    <property type="evidence" value="ECO:0007669"/>
    <property type="project" value="UniProtKB-SubCell"/>
</dbReference>
<organism evidence="10">
    <name type="scientific">Anopheles gambiae</name>
    <name type="common">African malaria mosquito</name>
    <dbReference type="NCBI Taxonomy" id="7165"/>
    <lineage>
        <taxon>Eukaryota</taxon>
        <taxon>Metazoa</taxon>
        <taxon>Ecdysozoa</taxon>
        <taxon>Arthropoda</taxon>
        <taxon>Hexapoda</taxon>
        <taxon>Insecta</taxon>
        <taxon>Pterygota</taxon>
        <taxon>Neoptera</taxon>
        <taxon>Endopterygota</taxon>
        <taxon>Diptera</taxon>
        <taxon>Nematocera</taxon>
        <taxon>Culicoidea</taxon>
        <taxon>Culicidae</taxon>
        <taxon>Anophelinae</taxon>
        <taxon>Anopheles</taxon>
    </lineage>
</organism>
<evidence type="ECO:0000256" key="7">
    <source>
        <dbReference type="PROSITE-ProRule" id="PRU00042"/>
    </source>
</evidence>
<feature type="domain" description="C2H2-type" evidence="9">
    <location>
        <begin position="208"/>
        <end position="235"/>
    </location>
</feature>
<dbReference type="PaxDb" id="7165-AGAP007129-PA"/>
<keyword evidence="4 7" id="KW-0863">Zinc-finger</keyword>
<dbReference type="OMA" id="LMNRNEV"/>
<dbReference type="GO" id="GO:0008270">
    <property type="term" value="F:zinc ion binding"/>
    <property type="evidence" value="ECO:0007669"/>
    <property type="project" value="UniProtKB-KW"/>
</dbReference>
<feature type="domain" description="C2H2-type" evidence="9">
    <location>
        <begin position="147"/>
        <end position="169"/>
    </location>
</feature>
<dbReference type="Gene3D" id="3.30.160.60">
    <property type="entry name" value="Classic Zinc Finger"/>
    <property type="match status" value="7"/>
</dbReference>
<evidence type="ECO:0000256" key="2">
    <source>
        <dbReference type="ARBA" id="ARBA00022723"/>
    </source>
</evidence>
<keyword evidence="6" id="KW-0539">Nucleus</keyword>
<evidence type="ECO:0000256" key="8">
    <source>
        <dbReference type="SAM" id="MobiDB-lite"/>
    </source>
</evidence>
<dbReference type="SMART" id="SM00355">
    <property type="entry name" value="ZnF_C2H2"/>
    <property type="match status" value="16"/>
</dbReference>
<dbReference type="InterPro" id="IPR013087">
    <property type="entry name" value="Znf_C2H2_type"/>
</dbReference>
<name>Q7QIY3_ANOGA</name>
<dbReference type="EMBL" id="AAAB01008807">
    <property type="protein sequence ID" value="EAA04118.4"/>
    <property type="molecule type" value="Genomic_DNA"/>
</dbReference>
<feature type="compositionally biased region" description="Low complexity" evidence="8">
    <location>
        <begin position="1324"/>
        <end position="1348"/>
    </location>
</feature>
<dbReference type="PROSITE" id="PS00028">
    <property type="entry name" value="ZINC_FINGER_C2H2_1"/>
    <property type="match status" value="8"/>
</dbReference>
<keyword evidence="5" id="KW-0862">Zinc</keyword>
<dbReference type="PROSITE" id="PS50157">
    <property type="entry name" value="ZINC_FINGER_C2H2_2"/>
    <property type="match status" value="7"/>
</dbReference>
<dbReference type="PANTHER" id="PTHR24381:SF393">
    <property type="entry name" value="CHROMATIN-LINKED ADAPTOR FOR MSL PROTEINS, ISOFORM B"/>
    <property type="match status" value="1"/>
</dbReference>
<evidence type="ECO:0000256" key="6">
    <source>
        <dbReference type="ARBA" id="ARBA00023242"/>
    </source>
</evidence>
<dbReference type="eggNOG" id="KOG1721">
    <property type="taxonomic scope" value="Eukaryota"/>
</dbReference>
<keyword evidence="2" id="KW-0479">Metal-binding</keyword>
<dbReference type="VEuPathDB" id="VectorBase:AGAMI1_009685"/>
<dbReference type="InterPro" id="IPR036236">
    <property type="entry name" value="Znf_C2H2_sf"/>
</dbReference>
<evidence type="ECO:0000256" key="4">
    <source>
        <dbReference type="ARBA" id="ARBA00022771"/>
    </source>
</evidence>
<comment type="subcellular location">
    <subcellularLocation>
        <location evidence="1">Nucleus</location>
    </subcellularLocation>
</comment>
<evidence type="ECO:0000256" key="1">
    <source>
        <dbReference type="ARBA" id="ARBA00004123"/>
    </source>
</evidence>
<dbReference type="VEuPathDB" id="VectorBase:AGAMI1_008999"/>
<dbReference type="FunCoup" id="Q7QIY3">
    <property type="interactions" value="527"/>
</dbReference>
<evidence type="ECO:0000256" key="3">
    <source>
        <dbReference type="ARBA" id="ARBA00022737"/>
    </source>
</evidence>
<evidence type="ECO:0000259" key="9">
    <source>
        <dbReference type="PROSITE" id="PS50157"/>
    </source>
</evidence>
<sequence length="1706" mass="186590">MEFHDEIVIERTKIMAVNADNSFQYEEVQIKEEIASDSEEIVPVISNGKKAGAQQQSNSKHHVHEEDIPCGLYPLEDNNNNAKGRAKHQCENCLESFDSIVRLRRHERKHWLKSCPICDKTVQVDNLKFHIGRMHGSDERCAEKRPFQCTECDKSFFLPNHLLEHGQTHQKASCPVCGESFRPSYLKNHIARKHPDGDAGLSKTPTVYRCSACKQTFVSKSLLWTHQQMHKKLSSNHLHSPLHDSPCSPTNPYAPSSPYFSSISQQPTGHTSGPNDVILPSIFVKIPTQINQQYQQQESRLLRSTHHSTASEIKCEERSDSIKSEIADTRVRLAGNGLASTDHRLPDVIDNYLNDTDRVEPAEVEPNVRTCDRCPFATLSEVRLSEHRRERHPGGGVGVGPQEPLAEKLSCPVCENKFYKKAVLELHLTEDHEMLASEVAALGHSTVTTLQSERSTAPEVRIEPASQQNCVEIPPGPPAATPTATSTATHSKSRIYIKDVQLLKKPDVIAQESHDAQGQQLLSTEQEPSAIAHGTLQDSHQLSLGEDMLPSLDQSLELPPQQQPCAVSGNKIFIRNVSLLQNVNFVASAENMLTNGNGNRYGTAPPPSPQPPPPSSYLSMDCANDGSGALLDTINGGYGGTIAAQPAPSAVAQSSRGSRIYIKNVDILRNHPLIALDDPGVPCTNSLSTTTFSESIATSRASSCESIICTSTPPATATEQQQPPTVPVPSSMTNSSLGAVSQANDQPLLHGTEISYATVGADGMGNPARPLPLSVDQGSQNLLMLFSTSLDGTPGGGSVGEPNVSYLTASSNMSVQQGGEYGSLPQPPPPPAQCDVQQQTTDDVPQQQPRKSKIFIKNISVLKQPTIHLKSVDEVNLMTYDELQNILPTVGGMSSQVGMDCGGDTIGGPLEQHEAHEQHTLDGANRLDKPFGGMIEINAHHSPELVEHGNVEQHGDGDDDDVMDGYHESDLGYSELSDVCDFTEGFNDRDDPGGGGGGGGAAGAGGIDMTACTANDDTNRNGHLVAESTHCEPTLPPGSGFTGDVILLQEESDASEKITPNHEWAAIVEPANGGGPPLGQDILQQPMEMSDGNEANPLRREEDLLLGNSHPHVINLDPPNEYHPPVGDSEAIVLAAAVNPSIGETQQPVDALTPSQEEANVSAVTALAEPDRPRTRGRPKGAKQTGITKLKKLYTNLTVEEEGYKCDLKDCGVRFRQPDRLDYHRKCHVVAPDSPNPIHCPECGSLEFRNWNTLHTHLWREHAIDMELYACHLCSFKTPVLCRLNNTHMKIHSEERNFKCAICGKAFKNNKQLRNHRRWHREPQQQQQHQQQQPQHQEAPVVEEQQPVSQPPPVEEPPAIGPTQSNDASQGDKPKAKPTSIQQSTMKCVKCGLRFAGKRQLRTHMDAKHPTEAGEPGSTGEVSAAKHRCLLCGMVFRTRYLLQSHAAKHSDEKRFKCEHCEYTTNDHNAFRRHKMRHSTKGGHMYKCSYCDYSSIQSTTYRKHLERMHAEVASALLYKCAKCPFVSISEAKYQLHRTKHQEEGGEAREKPAALGVEPLQGNDPEQQQRQCESVNSDVVIVEQQQQDAVADGLSASPMDVELLGLDAAGGGLQIIQHPIIRPAMFANNFSKVDNFYGYQPAQQHGQPFAPSPRGMCPSPQVSCAVGLMPTPTTPIPVPVSGQLVTEQHEYVHLANAVTGDVLMRELN</sequence>
<feature type="region of interest" description="Disordered" evidence="8">
    <location>
        <begin position="597"/>
        <end position="619"/>
    </location>
</feature>